<organism evidence="1 2">
    <name type="scientific">Artemisia annua</name>
    <name type="common">Sweet wormwood</name>
    <dbReference type="NCBI Taxonomy" id="35608"/>
    <lineage>
        <taxon>Eukaryota</taxon>
        <taxon>Viridiplantae</taxon>
        <taxon>Streptophyta</taxon>
        <taxon>Embryophyta</taxon>
        <taxon>Tracheophyta</taxon>
        <taxon>Spermatophyta</taxon>
        <taxon>Magnoliopsida</taxon>
        <taxon>eudicotyledons</taxon>
        <taxon>Gunneridae</taxon>
        <taxon>Pentapetalae</taxon>
        <taxon>asterids</taxon>
        <taxon>campanulids</taxon>
        <taxon>Asterales</taxon>
        <taxon>Asteraceae</taxon>
        <taxon>Asteroideae</taxon>
        <taxon>Anthemideae</taxon>
        <taxon>Artemisiinae</taxon>
        <taxon>Artemisia</taxon>
    </lineage>
</organism>
<dbReference type="PANTHER" id="PTHR33317">
    <property type="entry name" value="POLYNUCLEOTIDYL TRANSFERASE, RIBONUCLEASE H-LIKE SUPERFAMILY PROTEIN"/>
    <property type="match status" value="1"/>
</dbReference>
<accession>A0A2U1MCP8</accession>
<dbReference type="InterPro" id="IPR037027">
    <property type="entry name" value="YqgF/RNaseH-like_dom_sf"/>
</dbReference>
<protein>
    <submittedName>
        <fullName evidence="1">Uncharacterized protein</fullName>
    </submittedName>
</protein>
<dbReference type="OrthoDB" id="10261669at2759"/>
<dbReference type="GO" id="GO:0000967">
    <property type="term" value="P:rRNA 5'-end processing"/>
    <property type="evidence" value="ECO:0007669"/>
    <property type="project" value="TreeGrafter"/>
</dbReference>
<evidence type="ECO:0000313" key="1">
    <source>
        <dbReference type="EMBL" id="PWA59041.1"/>
    </source>
</evidence>
<sequence length="154" mass="17394">MKFYMSSLSLFMEVVNTKKPGRLLGLKVGTKYVGVAVSDTNYELASPYCVMEMKDNNIGQIASELKSLAMDVNKFRYDLNNTKILKGVKCACWEEGFASEQAACVMHPFKFDAEKEPQILHKLAATGMLQAYLDAVNRAKKDRETKHMPSENIW</sequence>
<dbReference type="InterPro" id="IPR012337">
    <property type="entry name" value="RNaseH-like_sf"/>
</dbReference>
<dbReference type="PANTHER" id="PTHR33317:SF1">
    <property type="entry name" value="POLYNUCLEOTIDYL TRANSFERASE, RIBONUCLEASE H-LIKE SUPERFAMILY PROTEIN"/>
    <property type="match status" value="1"/>
</dbReference>
<comment type="caution">
    <text evidence="1">The sequence shown here is derived from an EMBL/GenBank/DDBJ whole genome shotgun (WGS) entry which is preliminary data.</text>
</comment>
<dbReference type="SUPFAM" id="SSF53098">
    <property type="entry name" value="Ribonuclease H-like"/>
    <property type="match status" value="1"/>
</dbReference>
<name>A0A2U1MCP8_ARTAN</name>
<gene>
    <name evidence="1" type="ORF">CTI12_AA394640</name>
</gene>
<dbReference type="Gene3D" id="3.30.420.140">
    <property type="entry name" value="YqgF/RNase H-like domain"/>
    <property type="match status" value="2"/>
</dbReference>
<dbReference type="AlphaFoldDB" id="A0A2U1MCP8"/>
<keyword evidence="2" id="KW-1185">Reference proteome</keyword>
<dbReference type="Proteomes" id="UP000245207">
    <property type="component" value="Unassembled WGS sequence"/>
</dbReference>
<evidence type="ECO:0000313" key="2">
    <source>
        <dbReference type="Proteomes" id="UP000245207"/>
    </source>
</evidence>
<reference evidence="1 2" key="1">
    <citation type="journal article" date="2018" name="Mol. Plant">
        <title>The genome of Artemisia annua provides insight into the evolution of Asteraceae family and artemisinin biosynthesis.</title>
        <authorList>
            <person name="Shen Q."/>
            <person name="Zhang L."/>
            <person name="Liao Z."/>
            <person name="Wang S."/>
            <person name="Yan T."/>
            <person name="Shi P."/>
            <person name="Liu M."/>
            <person name="Fu X."/>
            <person name="Pan Q."/>
            <person name="Wang Y."/>
            <person name="Lv Z."/>
            <person name="Lu X."/>
            <person name="Zhang F."/>
            <person name="Jiang W."/>
            <person name="Ma Y."/>
            <person name="Chen M."/>
            <person name="Hao X."/>
            <person name="Li L."/>
            <person name="Tang Y."/>
            <person name="Lv G."/>
            <person name="Zhou Y."/>
            <person name="Sun X."/>
            <person name="Brodelius P.E."/>
            <person name="Rose J.K.C."/>
            <person name="Tang K."/>
        </authorList>
    </citation>
    <scope>NUCLEOTIDE SEQUENCE [LARGE SCALE GENOMIC DNA]</scope>
    <source>
        <strain evidence="2">cv. Huhao1</strain>
        <tissue evidence="1">Leaf</tissue>
    </source>
</reference>
<dbReference type="InterPro" id="IPR005227">
    <property type="entry name" value="YqgF"/>
</dbReference>
<dbReference type="STRING" id="35608.A0A2U1MCP8"/>
<proteinExistence type="predicted"/>
<dbReference type="EMBL" id="PKPP01005735">
    <property type="protein sequence ID" value="PWA59041.1"/>
    <property type="molecule type" value="Genomic_DNA"/>
</dbReference>